<evidence type="ECO:0000313" key="3">
    <source>
        <dbReference type="EMBL" id="RNJ53033.1"/>
    </source>
</evidence>
<dbReference type="RefSeq" id="XP_028491191.1">
    <property type="nucleotide sequence ID" value="XM_028636719.1"/>
</dbReference>
<dbReference type="STRING" id="1051616.A0A3M9XXQ3"/>
<evidence type="ECO:0000256" key="1">
    <source>
        <dbReference type="ARBA" id="ARBA00038376"/>
    </source>
</evidence>
<dbReference type="GO" id="GO:0004074">
    <property type="term" value="F:biliverdin reductase [NAD(P)H] activity"/>
    <property type="evidence" value="ECO:0007669"/>
    <property type="project" value="TreeGrafter"/>
</dbReference>
<dbReference type="InterPro" id="IPR051606">
    <property type="entry name" value="Polyketide_Oxido-like"/>
</dbReference>
<reference evidence="3 4" key="1">
    <citation type="submission" date="2018-10" db="EMBL/GenBank/DDBJ databases">
        <title>Genome sequence of Verticillium nonalfalfae VnAa140.</title>
        <authorList>
            <person name="Stajich J.E."/>
            <person name="Kasson M.T."/>
        </authorList>
    </citation>
    <scope>NUCLEOTIDE SEQUENCE [LARGE SCALE GENOMIC DNA]</scope>
    <source>
        <strain evidence="3 4">VnAa140</strain>
    </source>
</reference>
<gene>
    <name evidence="3" type="ORF">D7B24_002513</name>
</gene>
<dbReference type="EMBL" id="RBVV01000160">
    <property type="protein sequence ID" value="RNJ53033.1"/>
    <property type="molecule type" value="Genomic_DNA"/>
</dbReference>
<evidence type="ECO:0000259" key="2">
    <source>
        <dbReference type="Pfam" id="PF13460"/>
    </source>
</evidence>
<name>A0A3M9XXQ3_9PEZI</name>
<comment type="similarity">
    <text evidence="1">Belongs to the avfA family.</text>
</comment>
<dbReference type="SUPFAM" id="SSF51735">
    <property type="entry name" value="NAD(P)-binding Rossmann-fold domains"/>
    <property type="match status" value="1"/>
</dbReference>
<dbReference type="InterPro" id="IPR016040">
    <property type="entry name" value="NAD(P)-bd_dom"/>
</dbReference>
<dbReference type="PANTHER" id="PTHR43355">
    <property type="entry name" value="FLAVIN REDUCTASE (NADPH)"/>
    <property type="match status" value="1"/>
</dbReference>
<comment type="caution">
    <text evidence="3">The sequence shown here is derived from an EMBL/GenBank/DDBJ whole genome shotgun (WGS) entry which is preliminary data.</text>
</comment>
<proteinExistence type="inferred from homology"/>
<keyword evidence="4" id="KW-1185">Reference proteome</keyword>
<organism evidence="3 4">
    <name type="scientific">Verticillium nonalfalfae</name>
    <dbReference type="NCBI Taxonomy" id="1051616"/>
    <lineage>
        <taxon>Eukaryota</taxon>
        <taxon>Fungi</taxon>
        <taxon>Dikarya</taxon>
        <taxon>Ascomycota</taxon>
        <taxon>Pezizomycotina</taxon>
        <taxon>Sordariomycetes</taxon>
        <taxon>Hypocreomycetidae</taxon>
        <taxon>Glomerellales</taxon>
        <taxon>Plectosphaerellaceae</taxon>
        <taxon>Verticillium</taxon>
    </lineage>
</organism>
<dbReference type="InterPro" id="IPR036291">
    <property type="entry name" value="NAD(P)-bd_dom_sf"/>
</dbReference>
<dbReference type="Gene3D" id="3.40.50.720">
    <property type="entry name" value="NAD(P)-binding Rossmann-like Domain"/>
    <property type="match status" value="1"/>
</dbReference>
<dbReference type="AlphaFoldDB" id="A0A3M9XXQ3"/>
<protein>
    <recommendedName>
        <fullName evidence="2">NAD(P)-binding domain-containing protein</fullName>
    </recommendedName>
</protein>
<dbReference type="GeneID" id="39606202"/>
<feature type="domain" description="NAD(P)-binding" evidence="2">
    <location>
        <begin position="7"/>
        <end position="214"/>
    </location>
</feature>
<accession>A0A3M9XXQ3</accession>
<dbReference type="Pfam" id="PF13460">
    <property type="entry name" value="NAD_binding_10"/>
    <property type="match status" value="1"/>
</dbReference>
<dbReference type="GO" id="GO:0042602">
    <property type="term" value="F:riboflavin reductase (NADPH) activity"/>
    <property type="evidence" value="ECO:0007669"/>
    <property type="project" value="TreeGrafter"/>
</dbReference>
<evidence type="ECO:0000313" key="4">
    <source>
        <dbReference type="Proteomes" id="UP000267145"/>
    </source>
</evidence>
<sequence>MRFLVIGGSGRSGQLVIDQALNKGHQVIALVRKDSALSERQGLTIITGTPLDQSSISNALKSSPSAVDAVLVTMNARRVSDSPFAAPDPVNSPPRLMADSVRNTISAMREARPPVRKIVVMSAVGTGTSMSNVNFFMRLTFAYTNMRYSREDHDAVDQELRAAHDIIFVEVRPWLLTDMVAAEVKVYEDNGSGAGFMPKVSRASVARFMLEAAETSKYDGRAPVITN</sequence>
<dbReference type="PANTHER" id="PTHR43355:SF2">
    <property type="entry name" value="FLAVIN REDUCTASE (NADPH)"/>
    <property type="match status" value="1"/>
</dbReference>
<dbReference type="Proteomes" id="UP000267145">
    <property type="component" value="Unassembled WGS sequence"/>
</dbReference>